<evidence type="ECO:0000313" key="2">
    <source>
        <dbReference type="EMBL" id="MBE1580523.1"/>
    </source>
</evidence>
<dbReference type="InterPro" id="IPR023286">
    <property type="entry name" value="ABATE_dom_sf"/>
</dbReference>
<organism evidence="2 3">
    <name type="scientific">Amycolatopsis roodepoortensis</name>
    <dbReference type="NCBI Taxonomy" id="700274"/>
    <lineage>
        <taxon>Bacteria</taxon>
        <taxon>Bacillati</taxon>
        <taxon>Actinomycetota</taxon>
        <taxon>Actinomycetes</taxon>
        <taxon>Pseudonocardiales</taxon>
        <taxon>Pseudonocardiaceae</taxon>
        <taxon>Amycolatopsis</taxon>
    </lineage>
</organism>
<dbReference type="EMBL" id="JADBEJ010000007">
    <property type="protein sequence ID" value="MBE1580523.1"/>
    <property type="molecule type" value="Genomic_DNA"/>
</dbReference>
<name>A0ABR9LIP0_9PSEU</name>
<keyword evidence="3" id="KW-1185">Reference proteome</keyword>
<proteinExistence type="predicted"/>
<reference evidence="2 3" key="1">
    <citation type="submission" date="2020-10" db="EMBL/GenBank/DDBJ databases">
        <title>Sequencing the genomes of 1000 actinobacteria strains.</title>
        <authorList>
            <person name="Klenk H.-P."/>
        </authorList>
    </citation>
    <scope>NUCLEOTIDE SEQUENCE [LARGE SCALE GENOMIC DNA]</scope>
    <source>
        <strain evidence="2 3">DSM 46661</strain>
    </source>
</reference>
<feature type="compositionally biased region" description="Basic and acidic residues" evidence="1">
    <location>
        <begin position="236"/>
        <end position="245"/>
    </location>
</feature>
<evidence type="ECO:0008006" key="4">
    <source>
        <dbReference type="Google" id="ProtNLM"/>
    </source>
</evidence>
<comment type="caution">
    <text evidence="2">The sequence shown here is derived from an EMBL/GenBank/DDBJ whole genome shotgun (WGS) entry which is preliminary data.</text>
</comment>
<dbReference type="SUPFAM" id="SSF160904">
    <property type="entry name" value="Jann2411-like"/>
    <property type="match status" value="1"/>
</dbReference>
<evidence type="ECO:0000313" key="3">
    <source>
        <dbReference type="Proteomes" id="UP000656548"/>
    </source>
</evidence>
<dbReference type="Proteomes" id="UP000656548">
    <property type="component" value="Unassembled WGS sequence"/>
</dbReference>
<evidence type="ECO:0000256" key="1">
    <source>
        <dbReference type="SAM" id="MobiDB-lite"/>
    </source>
</evidence>
<feature type="region of interest" description="Disordered" evidence="1">
    <location>
        <begin position="219"/>
        <end position="251"/>
    </location>
</feature>
<sequence>MVEDLTALAARANKLPAGEPVLDRARARGVRAVEIAVAAVKVDPTLLEERDGRGWNLGLLAELIRQMRPLARQAALALEHARLTDASGQAEEFRRLGRISPLAPDELDALSERAVEIAEDLAAAALPDWNTPRRIRERSERLLPEPRFLAQLAQQLAAAVRPAAELAYPAPAAIRLSALADQLHAEATRPQRRCAAPGCQNAIDTADTGRPRKYCGATCRQRARRANRSRGAGGPRGDEGFDLEPKPGPQP</sequence>
<protein>
    <recommendedName>
        <fullName evidence="4">CGNR zinc finger domain-containing protein</fullName>
    </recommendedName>
</protein>
<dbReference type="RefSeq" id="WP_192747085.1">
    <property type="nucleotide sequence ID" value="NZ_JADBEJ010000007.1"/>
</dbReference>
<gene>
    <name evidence="2" type="ORF">H4W30_007604</name>
</gene>
<accession>A0ABR9LIP0</accession>